<dbReference type="SUPFAM" id="SSF100920">
    <property type="entry name" value="Heat shock protein 70kD (HSP70), peptide-binding domain"/>
    <property type="match status" value="1"/>
</dbReference>
<dbReference type="AlphaFoldDB" id="D2VAZ2"/>
<dbReference type="InParanoid" id="D2VAZ2"/>
<keyword evidence="1" id="KW-0547">Nucleotide-binding</keyword>
<dbReference type="VEuPathDB" id="AmoebaDB:NAEGRDRAFT_48082"/>
<accession>D2VAZ2</accession>
<dbReference type="GO" id="GO:0140662">
    <property type="term" value="F:ATP-dependent protein folding chaperone"/>
    <property type="evidence" value="ECO:0007669"/>
    <property type="project" value="InterPro"/>
</dbReference>
<organism evidence="4">
    <name type="scientific">Naegleria gruberi</name>
    <name type="common">Amoeba</name>
    <dbReference type="NCBI Taxonomy" id="5762"/>
    <lineage>
        <taxon>Eukaryota</taxon>
        <taxon>Discoba</taxon>
        <taxon>Heterolobosea</taxon>
        <taxon>Tetramitia</taxon>
        <taxon>Eutetramitia</taxon>
        <taxon>Vahlkampfiidae</taxon>
        <taxon>Naegleria</taxon>
    </lineage>
</organism>
<dbReference type="Proteomes" id="UP000006671">
    <property type="component" value="Unassembled WGS sequence"/>
</dbReference>
<dbReference type="InterPro" id="IPR043129">
    <property type="entry name" value="ATPase_NBD"/>
</dbReference>
<evidence type="ECO:0000256" key="2">
    <source>
        <dbReference type="ARBA" id="ARBA00022840"/>
    </source>
</evidence>
<name>D2VAZ2_NAEGR</name>
<dbReference type="InterPro" id="IPR013126">
    <property type="entry name" value="Hsp_70_fam"/>
</dbReference>
<dbReference type="Gene3D" id="3.30.420.40">
    <property type="match status" value="2"/>
</dbReference>
<sequence length="476" mass="54456">MAYIDNSGSHLIKLSNTDESDECKSSLHTNICTEMNDGKTIFGKSNFDDQENMRWTIMDRFKEKFNTVDHLTDPNSIMNLMSQFIKHGIQIAQNEMQNKIVKAVVGQSTVLLNRREYWKDPFRMAGISVQRTIQEPVAACLNFHRKAKGNILVIDWGSELKITKIVEEDSIFELVETYGDSLLGGCAITMELVNFCLKKLSNQILDYDAKRLFYKCERVKELLSQGSLESMSVSIGYETVNVNRDELNQIYEEKLSQIPNIMEKMKCRSIENVILCGGSFNSNYLNERVRQLFNSDINILTSSEPDEIIVRGIAQQAEYLHKPRLDNCLVSYVLPLSIGVDNDSGKMLEIIPRNTWYATSKEAELTRTVVNGSIDLNFFEGMYQNVIDNIWLGQISFQNLENDSKVKVSITMHVDDDCNIVVNALVKDIKKQIKMTKYDRTLSREEQLKMIEDSYSLGVNLPVIYKTTIDGLEELD</sequence>
<reference evidence="3 4" key="1">
    <citation type="journal article" date="2010" name="Cell">
        <title>The genome of Naegleria gruberi illuminates early eukaryotic versatility.</title>
        <authorList>
            <person name="Fritz-Laylin L.K."/>
            <person name="Prochnik S.E."/>
            <person name="Ginger M.L."/>
            <person name="Dacks J.B."/>
            <person name="Carpenter M.L."/>
            <person name="Field M.C."/>
            <person name="Kuo A."/>
            <person name="Paredez A."/>
            <person name="Chapman J."/>
            <person name="Pham J."/>
            <person name="Shu S."/>
            <person name="Neupane R."/>
            <person name="Cipriano M."/>
            <person name="Mancuso J."/>
            <person name="Tu H."/>
            <person name="Salamov A."/>
            <person name="Lindquist E."/>
            <person name="Shapiro H."/>
            <person name="Lucas S."/>
            <person name="Grigoriev I.V."/>
            <person name="Cande W.Z."/>
            <person name="Fulton C."/>
            <person name="Rokhsar D.S."/>
            <person name="Dawson S.C."/>
        </authorList>
    </citation>
    <scope>NUCLEOTIDE SEQUENCE [LARGE SCALE GENOMIC DNA]</scope>
    <source>
        <strain evidence="3 4">NEG-M</strain>
    </source>
</reference>
<dbReference type="Gene3D" id="3.90.640.10">
    <property type="entry name" value="Actin, Chain A, domain 4"/>
    <property type="match status" value="1"/>
</dbReference>
<dbReference type="OrthoDB" id="29851at2759"/>
<dbReference type="SUPFAM" id="SSF53067">
    <property type="entry name" value="Actin-like ATPase domain"/>
    <property type="match status" value="1"/>
</dbReference>
<keyword evidence="2" id="KW-0067">ATP-binding</keyword>
<dbReference type="InterPro" id="IPR029047">
    <property type="entry name" value="HSP70_peptide-bd_sf"/>
</dbReference>
<proteinExistence type="predicted"/>
<dbReference type="GO" id="GO:0005524">
    <property type="term" value="F:ATP binding"/>
    <property type="evidence" value="ECO:0007669"/>
    <property type="project" value="UniProtKB-KW"/>
</dbReference>
<dbReference type="Gene3D" id="2.60.34.10">
    <property type="entry name" value="Substrate Binding Domain Of DNAk, Chain A, domain 1"/>
    <property type="match status" value="1"/>
</dbReference>
<gene>
    <name evidence="3" type="ORF">NAEGRDRAFT_48082</name>
</gene>
<dbReference type="RefSeq" id="XP_002678910.1">
    <property type="nucleotide sequence ID" value="XM_002678864.1"/>
</dbReference>
<evidence type="ECO:0000256" key="1">
    <source>
        <dbReference type="ARBA" id="ARBA00022741"/>
    </source>
</evidence>
<keyword evidence="4" id="KW-1185">Reference proteome</keyword>
<dbReference type="Pfam" id="PF00012">
    <property type="entry name" value="HSP70"/>
    <property type="match status" value="1"/>
</dbReference>
<dbReference type="PANTHER" id="PTHR19375">
    <property type="entry name" value="HEAT SHOCK PROTEIN 70KDA"/>
    <property type="match status" value="1"/>
</dbReference>
<evidence type="ECO:0000313" key="3">
    <source>
        <dbReference type="EMBL" id="EFC46166.1"/>
    </source>
</evidence>
<dbReference type="eggNOG" id="KOG0102">
    <property type="taxonomic scope" value="Eukaryota"/>
</dbReference>
<dbReference type="STRING" id="5762.D2VAZ2"/>
<dbReference type="GeneID" id="8850559"/>
<dbReference type="EMBL" id="GG738860">
    <property type="protein sequence ID" value="EFC46166.1"/>
    <property type="molecule type" value="Genomic_DNA"/>
</dbReference>
<protein>
    <submittedName>
        <fullName evidence="3">Predicted protein</fullName>
    </submittedName>
</protein>
<evidence type="ECO:0000313" key="4">
    <source>
        <dbReference type="Proteomes" id="UP000006671"/>
    </source>
</evidence>
<dbReference type="KEGG" id="ngr:NAEGRDRAFT_48082"/>